<dbReference type="STRING" id="743788.S8F0L2"/>
<dbReference type="GO" id="GO:0000324">
    <property type="term" value="C:fungal-type vacuole"/>
    <property type="evidence" value="ECO:0007669"/>
    <property type="project" value="TreeGrafter"/>
</dbReference>
<evidence type="ECO:0000256" key="6">
    <source>
        <dbReference type="ARBA" id="ARBA00022692"/>
    </source>
</evidence>
<dbReference type="InterPro" id="IPR012358">
    <property type="entry name" value="EndopolyPtase_N1"/>
</dbReference>
<dbReference type="GO" id="GO:0000298">
    <property type="term" value="F:endopolyphosphatase activity"/>
    <property type="evidence" value="ECO:0007669"/>
    <property type="project" value="UniProtKB-EC"/>
</dbReference>
<sequence length="547" mass="62393">MLERKLLFFLLLNFAPGVLAAPSQVPMQVPEHHAKRKLQGRFLHITDMHPDPYYEEDASGKSACHRRKPKKARPRSGYYGMPYSNCDAPLTLTNFTFDYLEKEWSKEIDFVVWTGDSARHDSDRKRPRTTNEIYTFNRVMAKRMEEVFLSRGVPVIPSIGNNDVWRHNIMLPGPNSVTSEFSSIWRKFVPFESYQVFQRGGYFSVEVIPKQLAVISLNTMYFYDSNKAVGGCEQGDPEDPGNLQFDWLEVQLARFRSRGMQVWLSGHVPPSADNFFPDCHVRYTELSLRYQDTILGHLYGHMNADHFFFLDAENIRSKQSKDIATSDTIGGPHTEGKKKNRQLYHGLLKDFEDLPKAKRNSTYDDYAVVNVSPSVVPNPYLPSFRIFAYNTTGTPYAPALQPGHTLCDEDAGRCDVAKRWYANPESPSRTNRLWTPLGYAQYYLPDLDSANKKHAPKVKLEYLTFARAALHPPPGSEPEAYPVPLHHLPKALRNVTQVDKGGKYVPYGLADLTVGSWVDLGRRLAAGTEGKLRKRFRQYMYMGGEGS</sequence>
<keyword evidence="11" id="KW-0325">Glycoprotein</keyword>
<keyword evidence="12" id="KW-0732">Signal</keyword>
<dbReference type="FunCoup" id="S8F0L2">
    <property type="interactions" value="53"/>
</dbReference>
<keyword evidence="10" id="KW-0472">Membrane</keyword>
<evidence type="ECO:0000256" key="2">
    <source>
        <dbReference type="ARBA" id="ARBA00010399"/>
    </source>
</evidence>
<dbReference type="CDD" id="cd00842">
    <property type="entry name" value="MPP_ASMase"/>
    <property type="match status" value="1"/>
</dbReference>
<gene>
    <name evidence="14" type="ORF">FOMPIDRAFT_146199</name>
</gene>
<evidence type="ECO:0000259" key="13">
    <source>
        <dbReference type="Pfam" id="PF00149"/>
    </source>
</evidence>
<dbReference type="InterPro" id="IPR029052">
    <property type="entry name" value="Metallo-depent_PP-like"/>
</dbReference>
<feature type="chain" id="PRO_5004551116" description="Endopolyphosphatase" evidence="12">
    <location>
        <begin position="21"/>
        <end position="547"/>
    </location>
</feature>
<name>S8F0L2_FOMSC</name>
<evidence type="ECO:0000313" key="15">
    <source>
        <dbReference type="Proteomes" id="UP000015241"/>
    </source>
</evidence>
<dbReference type="Proteomes" id="UP000015241">
    <property type="component" value="Unassembled WGS sequence"/>
</dbReference>
<evidence type="ECO:0000256" key="10">
    <source>
        <dbReference type="ARBA" id="ARBA00023136"/>
    </source>
</evidence>
<feature type="signal peptide" evidence="12">
    <location>
        <begin position="1"/>
        <end position="20"/>
    </location>
</feature>
<keyword evidence="5" id="KW-0926">Vacuole</keyword>
<dbReference type="AlphaFoldDB" id="S8F0L2"/>
<dbReference type="SUPFAM" id="SSF56300">
    <property type="entry name" value="Metallo-dependent phosphatases"/>
    <property type="match status" value="1"/>
</dbReference>
<evidence type="ECO:0000256" key="12">
    <source>
        <dbReference type="SAM" id="SignalP"/>
    </source>
</evidence>
<dbReference type="PANTHER" id="PTHR10340:SF55">
    <property type="entry name" value="ENDOPOLYPHOSPHATASE"/>
    <property type="match status" value="1"/>
</dbReference>
<proteinExistence type="inferred from homology"/>
<evidence type="ECO:0000256" key="5">
    <source>
        <dbReference type="ARBA" id="ARBA00022554"/>
    </source>
</evidence>
<comment type="similarity">
    <text evidence="2">Belongs to the endopolyphosphatase PPN1 family.</text>
</comment>
<evidence type="ECO:0000256" key="11">
    <source>
        <dbReference type="ARBA" id="ARBA00023180"/>
    </source>
</evidence>
<dbReference type="EMBL" id="KE504209">
    <property type="protein sequence ID" value="EPS95355.1"/>
    <property type="molecule type" value="Genomic_DNA"/>
</dbReference>
<evidence type="ECO:0000256" key="3">
    <source>
        <dbReference type="ARBA" id="ARBA00012459"/>
    </source>
</evidence>
<organism evidence="14 15">
    <name type="scientific">Fomitopsis schrenkii</name>
    <name type="common">Brown rot fungus</name>
    <dbReference type="NCBI Taxonomy" id="2126942"/>
    <lineage>
        <taxon>Eukaryota</taxon>
        <taxon>Fungi</taxon>
        <taxon>Dikarya</taxon>
        <taxon>Basidiomycota</taxon>
        <taxon>Agaricomycotina</taxon>
        <taxon>Agaricomycetes</taxon>
        <taxon>Polyporales</taxon>
        <taxon>Fomitopsis</taxon>
    </lineage>
</organism>
<dbReference type="EC" id="3.6.1.10" evidence="3"/>
<dbReference type="OrthoDB" id="348678at2759"/>
<dbReference type="GO" id="GO:0005615">
    <property type="term" value="C:extracellular space"/>
    <property type="evidence" value="ECO:0007669"/>
    <property type="project" value="TreeGrafter"/>
</dbReference>
<keyword evidence="8" id="KW-0735">Signal-anchor</keyword>
<evidence type="ECO:0000256" key="4">
    <source>
        <dbReference type="ARBA" id="ARBA00014458"/>
    </source>
</evidence>
<evidence type="ECO:0000256" key="1">
    <source>
        <dbReference type="ARBA" id="ARBA00004576"/>
    </source>
</evidence>
<dbReference type="PANTHER" id="PTHR10340">
    <property type="entry name" value="SPHINGOMYELIN PHOSPHODIESTERASE"/>
    <property type="match status" value="1"/>
</dbReference>
<evidence type="ECO:0000256" key="7">
    <source>
        <dbReference type="ARBA" id="ARBA00022801"/>
    </source>
</evidence>
<dbReference type="GO" id="GO:0006798">
    <property type="term" value="P:polyphosphate catabolic process"/>
    <property type="evidence" value="ECO:0007669"/>
    <property type="project" value="TreeGrafter"/>
</dbReference>
<keyword evidence="7" id="KW-0378">Hydrolase</keyword>
<dbReference type="GO" id="GO:0004309">
    <property type="term" value="F:exopolyphosphatase activity"/>
    <property type="evidence" value="ECO:0007669"/>
    <property type="project" value="TreeGrafter"/>
</dbReference>
<evidence type="ECO:0000256" key="9">
    <source>
        <dbReference type="ARBA" id="ARBA00022989"/>
    </source>
</evidence>
<dbReference type="InterPro" id="IPR004843">
    <property type="entry name" value="Calcineurin-like_PHP"/>
</dbReference>
<comment type="subcellular location">
    <subcellularLocation>
        <location evidence="1">Vacuole membrane</location>
        <topology evidence="1">Single-pass type II membrane protein</topology>
    </subcellularLocation>
</comment>
<evidence type="ECO:0000313" key="14">
    <source>
        <dbReference type="EMBL" id="EPS95355.1"/>
    </source>
</evidence>
<dbReference type="HOGENOM" id="CLU_013424_2_0_1"/>
<reference evidence="14 15" key="1">
    <citation type="journal article" date="2012" name="Science">
        <title>The Paleozoic origin of enzymatic lignin decomposition reconstructed from 31 fungal genomes.</title>
        <authorList>
            <person name="Floudas D."/>
            <person name="Binder M."/>
            <person name="Riley R."/>
            <person name="Barry K."/>
            <person name="Blanchette R.A."/>
            <person name="Henrissat B."/>
            <person name="Martinez A.T."/>
            <person name="Otillar R."/>
            <person name="Spatafora J.W."/>
            <person name="Yadav J.S."/>
            <person name="Aerts A."/>
            <person name="Benoit I."/>
            <person name="Boyd A."/>
            <person name="Carlson A."/>
            <person name="Copeland A."/>
            <person name="Coutinho P.M."/>
            <person name="de Vries R.P."/>
            <person name="Ferreira P."/>
            <person name="Findley K."/>
            <person name="Foster B."/>
            <person name="Gaskell J."/>
            <person name="Glotzer D."/>
            <person name="Gorecki P."/>
            <person name="Heitman J."/>
            <person name="Hesse C."/>
            <person name="Hori C."/>
            <person name="Igarashi K."/>
            <person name="Jurgens J.A."/>
            <person name="Kallen N."/>
            <person name="Kersten P."/>
            <person name="Kohler A."/>
            <person name="Kuees U."/>
            <person name="Kumar T.K.A."/>
            <person name="Kuo A."/>
            <person name="LaButti K."/>
            <person name="Larrondo L.F."/>
            <person name="Lindquist E."/>
            <person name="Ling A."/>
            <person name="Lombard V."/>
            <person name="Lucas S."/>
            <person name="Lundell T."/>
            <person name="Martin R."/>
            <person name="McLaughlin D.J."/>
            <person name="Morgenstern I."/>
            <person name="Morin E."/>
            <person name="Murat C."/>
            <person name="Nagy L.G."/>
            <person name="Nolan M."/>
            <person name="Ohm R.A."/>
            <person name="Patyshakuliyeva A."/>
            <person name="Rokas A."/>
            <person name="Ruiz-Duenas F.J."/>
            <person name="Sabat G."/>
            <person name="Salamov A."/>
            <person name="Samejima M."/>
            <person name="Schmutz J."/>
            <person name="Slot J.C."/>
            <person name="St John F."/>
            <person name="Stenlid J."/>
            <person name="Sun H."/>
            <person name="Sun S."/>
            <person name="Syed K."/>
            <person name="Tsang A."/>
            <person name="Wiebenga A."/>
            <person name="Young D."/>
            <person name="Pisabarro A."/>
            <person name="Eastwood D.C."/>
            <person name="Martin F."/>
            <person name="Cullen D."/>
            <person name="Grigoriev I.V."/>
            <person name="Hibbett D.S."/>
        </authorList>
    </citation>
    <scope>NUCLEOTIDE SEQUENCE</scope>
    <source>
        <strain evidence="15">FP-58527</strain>
    </source>
</reference>
<accession>S8F0L2</accession>
<protein>
    <recommendedName>
        <fullName evidence="4">Endopolyphosphatase</fullName>
        <ecNumber evidence="3">3.6.1.10</ecNumber>
    </recommendedName>
</protein>
<evidence type="ECO:0000256" key="8">
    <source>
        <dbReference type="ARBA" id="ARBA00022968"/>
    </source>
</evidence>
<dbReference type="Pfam" id="PF00149">
    <property type="entry name" value="Metallophos"/>
    <property type="match status" value="1"/>
</dbReference>
<dbReference type="Gene3D" id="3.60.21.10">
    <property type="match status" value="1"/>
</dbReference>
<feature type="domain" description="Calcineurin-like phosphoesterase" evidence="13">
    <location>
        <begin position="41"/>
        <end position="234"/>
    </location>
</feature>
<dbReference type="PIRSF" id="PIRSF027093">
    <property type="entry name" value="EndopolyPtase_N1"/>
    <property type="match status" value="1"/>
</dbReference>
<dbReference type="InParanoid" id="S8F0L2"/>
<keyword evidence="15" id="KW-1185">Reference proteome</keyword>
<keyword evidence="9" id="KW-1133">Transmembrane helix</keyword>
<dbReference type="eggNOG" id="KOG3770">
    <property type="taxonomic scope" value="Eukaryota"/>
</dbReference>
<dbReference type="InterPro" id="IPR041805">
    <property type="entry name" value="ASMase/PPN1_MPP"/>
</dbReference>
<dbReference type="GO" id="GO:0008081">
    <property type="term" value="F:phosphoric diester hydrolase activity"/>
    <property type="evidence" value="ECO:0007669"/>
    <property type="project" value="TreeGrafter"/>
</dbReference>
<dbReference type="GO" id="GO:0005774">
    <property type="term" value="C:vacuolar membrane"/>
    <property type="evidence" value="ECO:0007669"/>
    <property type="project" value="UniProtKB-SubCell"/>
</dbReference>
<keyword evidence="6" id="KW-0812">Transmembrane</keyword>